<proteinExistence type="predicted"/>
<organism evidence="2 3">
    <name type="scientific">Dacryopinax primogenitus (strain DJM 731)</name>
    <name type="common">Brown rot fungus</name>
    <dbReference type="NCBI Taxonomy" id="1858805"/>
    <lineage>
        <taxon>Eukaryota</taxon>
        <taxon>Fungi</taxon>
        <taxon>Dikarya</taxon>
        <taxon>Basidiomycota</taxon>
        <taxon>Agaricomycotina</taxon>
        <taxon>Dacrymycetes</taxon>
        <taxon>Dacrymycetales</taxon>
        <taxon>Dacrymycetaceae</taxon>
        <taxon>Dacryopinax</taxon>
    </lineage>
</organism>
<accession>M5FSG0</accession>
<gene>
    <name evidence="2" type="ORF">DACRYDRAFT_24348</name>
</gene>
<dbReference type="HOGENOM" id="CLU_1396268_0_0_1"/>
<dbReference type="AlphaFoldDB" id="M5FSG0"/>
<feature type="compositionally biased region" description="Pro residues" evidence="1">
    <location>
        <begin position="113"/>
        <end position="126"/>
    </location>
</feature>
<dbReference type="Proteomes" id="UP000030653">
    <property type="component" value="Unassembled WGS sequence"/>
</dbReference>
<evidence type="ECO:0000313" key="3">
    <source>
        <dbReference type="Proteomes" id="UP000030653"/>
    </source>
</evidence>
<name>M5FSG0_DACPD</name>
<protein>
    <submittedName>
        <fullName evidence="2">Uncharacterized protein</fullName>
    </submittedName>
</protein>
<keyword evidence="3" id="KW-1185">Reference proteome</keyword>
<dbReference type="GeneID" id="63688712"/>
<evidence type="ECO:0000256" key="1">
    <source>
        <dbReference type="SAM" id="MobiDB-lite"/>
    </source>
</evidence>
<feature type="region of interest" description="Disordered" evidence="1">
    <location>
        <begin position="109"/>
        <end position="195"/>
    </location>
</feature>
<dbReference type="RefSeq" id="XP_040625696.1">
    <property type="nucleotide sequence ID" value="XM_040773650.1"/>
</dbReference>
<sequence>MAKMSVWVTVATIPLILGYTVFYQDFGSGEHIYSAPRRWLKRQQEAFYTLTPEQERLAGVSRSAELPAQQLVEQAETAPVGSVAEPTVKSRTWSSWSWNTSPARLKASIPPAEIVPPPPSTPPAPVQEPAKRSWWGTTSAPAQVTASASAPAAVPEVQEPAAKEGGGTGGTLSEAEMEKLSQRLSRRGWGPIKLI</sequence>
<dbReference type="OrthoDB" id="192748at2759"/>
<dbReference type="STRING" id="1858805.M5FSG0"/>
<evidence type="ECO:0000313" key="2">
    <source>
        <dbReference type="EMBL" id="EJT98798.1"/>
    </source>
</evidence>
<feature type="compositionally biased region" description="Low complexity" evidence="1">
    <location>
        <begin position="137"/>
        <end position="160"/>
    </location>
</feature>
<dbReference type="EMBL" id="JH795872">
    <property type="protein sequence ID" value="EJT98798.1"/>
    <property type="molecule type" value="Genomic_DNA"/>
</dbReference>
<reference evidence="2 3" key="1">
    <citation type="journal article" date="2012" name="Science">
        <title>The Paleozoic origin of enzymatic lignin decomposition reconstructed from 31 fungal genomes.</title>
        <authorList>
            <person name="Floudas D."/>
            <person name="Binder M."/>
            <person name="Riley R."/>
            <person name="Barry K."/>
            <person name="Blanchette R.A."/>
            <person name="Henrissat B."/>
            <person name="Martinez A.T."/>
            <person name="Otillar R."/>
            <person name="Spatafora J.W."/>
            <person name="Yadav J.S."/>
            <person name="Aerts A."/>
            <person name="Benoit I."/>
            <person name="Boyd A."/>
            <person name="Carlson A."/>
            <person name="Copeland A."/>
            <person name="Coutinho P.M."/>
            <person name="de Vries R.P."/>
            <person name="Ferreira P."/>
            <person name="Findley K."/>
            <person name="Foster B."/>
            <person name="Gaskell J."/>
            <person name="Glotzer D."/>
            <person name="Gorecki P."/>
            <person name="Heitman J."/>
            <person name="Hesse C."/>
            <person name="Hori C."/>
            <person name="Igarashi K."/>
            <person name="Jurgens J.A."/>
            <person name="Kallen N."/>
            <person name="Kersten P."/>
            <person name="Kohler A."/>
            <person name="Kuees U."/>
            <person name="Kumar T.K.A."/>
            <person name="Kuo A."/>
            <person name="LaButti K."/>
            <person name="Larrondo L.F."/>
            <person name="Lindquist E."/>
            <person name="Ling A."/>
            <person name="Lombard V."/>
            <person name="Lucas S."/>
            <person name="Lundell T."/>
            <person name="Martin R."/>
            <person name="McLaughlin D.J."/>
            <person name="Morgenstern I."/>
            <person name="Morin E."/>
            <person name="Murat C."/>
            <person name="Nagy L.G."/>
            <person name="Nolan M."/>
            <person name="Ohm R.A."/>
            <person name="Patyshakuliyeva A."/>
            <person name="Rokas A."/>
            <person name="Ruiz-Duenas F.J."/>
            <person name="Sabat G."/>
            <person name="Salamov A."/>
            <person name="Samejima M."/>
            <person name="Schmutz J."/>
            <person name="Slot J.C."/>
            <person name="St John F."/>
            <person name="Stenlid J."/>
            <person name="Sun H."/>
            <person name="Sun S."/>
            <person name="Syed K."/>
            <person name="Tsang A."/>
            <person name="Wiebenga A."/>
            <person name="Young D."/>
            <person name="Pisabarro A."/>
            <person name="Eastwood D.C."/>
            <person name="Martin F."/>
            <person name="Cullen D."/>
            <person name="Grigoriev I.V."/>
            <person name="Hibbett D.S."/>
        </authorList>
    </citation>
    <scope>NUCLEOTIDE SEQUENCE [LARGE SCALE GENOMIC DNA]</scope>
    <source>
        <strain evidence="2 3">DJM-731 SS1</strain>
    </source>
</reference>